<sequence>MAIIPVAGIGTRLRPHTHTTPKVLLHVAGKPILAHILDDLPGLGIREVVLIVGYMGDRVQEYVEEHHKELKVHYVDQPERLGLGHAVSLSRTAADDRPVLIILGDTIFDADLKGVISGKLNRIGVKAVEDPRRFGIVEVNGDGKVTRMVEKPEQPTSNLAITGIYYFTHAGPLFAALDELQKKNIRTKGEFQLTDAMQLLVERGETIATFPVAGWYDCGKTETLLETNRVLLGKLGNAEAIQGSVVHGPILVARDAAVENCILGPHVSVASGARLKNAVVRDSIVNDNATVEDILIEASVVGENALVRGAWKTLNVGDSSEVKIT</sequence>
<evidence type="ECO:0000313" key="3">
    <source>
        <dbReference type="Proteomes" id="UP000316609"/>
    </source>
</evidence>
<dbReference type="PANTHER" id="PTHR42883:SF2">
    <property type="entry name" value="THYMIDYLYLTRANSFERASE"/>
    <property type="match status" value="1"/>
</dbReference>
<evidence type="ECO:0000259" key="1">
    <source>
        <dbReference type="Pfam" id="PF00483"/>
    </source>
</evidence>
<dbReference type="CDD" id="cd04181">
    <property type="entry name" value="NTP_transferase"/>
    <property type="match status" value="1"/>
</dbReference>
<dbReference type="Proteomes" id="UP000316609">
    <property type="component" value="Unassembled WGS sequence"/>
</dbReference>
<gene>
    <name evidence="2" type="ORF">E6K78_12670</name>
</gene>
<evidence type="ECO:0000313" key="2">
    <source>
        <dbReference type="EMBL" id="TMQ61565.1"/>
    </source>
</evidence>
<keyword evidence="2" id="KW-0808">Transferase</keyword>
<dbReference type="Gene3D" id="3.90.550.10">
    <property type="entry name" value="Spore Coat Polysaccharide Biosynthesis Protein SpsA, Chain A"/>
    <property type="match status" value="1"/>
</dbReference>
<organism evidence="2 3">
    <name type="scientific">Eiseniibacteriota bacterium</name>
    <dbReference type="NCBI Taxonomy" id="2212470"/>
    <lineage>
        <taxon>Bacteria</taxon>
        <taxon>Candidatus Eiseniibacteriota</taxon>
    </lineage>
</organism>
<name>A0A538TD34_UNCEI</name>
<dbReference type="Pfam" id="PF00483">
    <property type="entry name" value="NTP_transferase"/>
    <property type="match status" value="1"/>
</dbReference>
<dbReference type="EMBL" id="VBOY01000171">
    <property type="protein sequence ID" value="TMQ61565.1"/>
    <property type="molecule type" value="Genomic_DNA"/>
</dbReference>
<dbReference type="GO" id="GO:0016740">
    <property type="term" value="F:transferase activity"/>
    <property type="evidence" value="ECO:0007669"/>
    <property type="project" value="UniProtKB-KW"/>
</dbReference>
<accession>A0A538TD34</accession>
<protein>
    <submittedName>
        <fullName evidence="2">Nucleotidyl transferase</fullName>
    </submittedName>
</protein>
<proteinExistence type="predicted"/>
<dbReference type="InterPro" id="IPR029044">
    <property type="entry name" value="Nucleotide-diphossugar_trans"/>
</dbReference>
<feature type="domain" description="Nucleotidyl transferase" evidence="1">
    <location>
        <begin position="2"/>
        <end position="229"/>
    </location>
</feature>
<dbReference type="InterPro" id="IPR005835">
    <property type="entry name" value="NTP_transferase_dom"/>
</dbReference>
<dbReference type="AlphaFoldDB" id="A0A538TD34"/>
<dbReference type="PANTHER" id="PTHR42883">
    <property type="entry name" value="GLUCOSE-1-PHOSPHATE THYMIDYLTRANSFERASE"/>
    <property type="match status" value="1"/>
</dbReference>
<dbReference type="Gene3D" id="2.160.10.10">
    <property type="entry name" value="Hexapeptide repeat proteins"/>
    <property type="match status" value="1"/>
</dbReference>
<dbReference type="SUPFAM" id="SSF53448">
    <property type="entry name" value="Nucleotide-diphospho-sugar transferases"/>
    <property type="match status" value="1"/>
</dbReference>
<reference evidence="2 3" key="1">
    <citation type="journal article" date="2019" name="Nat. Microbiol.">
        <title>Mediterranean grassland soil C-N compound turnover is dependent on rainfall and depth, and is mediated by genomically divergent microorganisms.</title>
        <authorList>
            <person name="Diamond S."/>
            <person name="Andeer P.F."/>
            <person name="Li Z."/>
            <person name="Crits-Christoph A."/>
            <person name="Burstein D."/>
            <person name="Anantharaman K."/>
            <person name="Lane K.R."/>
            <person name="Thomas B.C."/>
            <person name="Pan C."/>
            <person name="Northen T.R."/>
            <person name="Banfield J.F."/>
        </authorList>
    </citation>
    <scope>NUCLEOTIDE SEQUENCE [LARGE SCALE GENOMIC DNA]</scope>
    <source>
        <strain evidence="2">WS_8</strain>
    </source>
</reference>
<comment type="caution">
    <text evidence="2">The sequence shown here is derived from an EMBL/GenBank/DDBJ whole genome shotgun (WGS) entry which is preliminary data.</text>
</comment>